<feature type="domain" description="DUF4220" evidence="2">
    <location>
        <begin position="52"/>
        <end position="384"/>
    </location>
</feature>
<feature type="transmembrane region" description="Helical" evidence="1">
    <location>
        <begin position="277"/>
        <end position="298"/>
    </location>
</feature>
<protein>
    <recommendedName>
        <fullName evidence="2">DUF4220 domain-containing protein</fullName>
    </recommendedName>
</protein>
<evidence type="ECO:0000256" key="1">
    <source>
        <dbReference type="SAM" id="Phobius"/>
    </source>
</evidence>
<feature type="transmembrane region" description="Helical" evidence="1">
    <location>
        <begin position="113"/>
        <end position="134"/>
    </location>
</feature>
<dbReference type="Pfam" id="PF04578">
    <property type="entry name" value="DUF594"/>
    <property type="match status" value="1"/>
</dbReference>
<feature type="transmembrane region" description="Helical" evidence="1">
    <location>
        <begin position="140"/>
        <end position="158"/>
    </location>
</feature>
<keyword evidence="1" id="KW-1133">Transmembrane helix</keyword>
<keyword evidence="1" id="KW-0472">Membrane</keyword>
<feature type="transmembrane region" description="Helical" evidence="1">
    <location>
        <begin position="318"/>
        <end position="339"/>
    </location>
</feature>
<accession>A0A7J7GME2</accession>
<evidence type="ECO:0000313" key="3">
    <source>
        <dbReference type="EMBL" id="KAF5940584.1"/>
    </source>
</evidence>
<comment type="caution">
    <text evidence="3">The sequence shown here is derived from an EMBL/GenBank/DDBJ whole genome shotgun (WGS) entry which is preliminary data.</text>
</comment>
<dbReference type="PANTHER" id="PTHR31325">
    <property type="entry name" value="OS01G0798800 PROTEIN-RELATED"/>
    <property type="match status" value="1"/>
</dbReference>
<evidence type="ECO:0000259" key="2">
    <source>
        <dbReference type="Pfam" id="PF13968"/>
    </source>
</evidence>
<keyword evidence="4" id="KW-1185">Reference proteome</keyword>
<sequence length="664" mass="76983">MMGPTLERLRRLWDLWDIRVLVLISLTLQIILFIFGNRRKYMSLKWINIFVWLAYLVADSIATFALGNLSRTKWNHDAEDSNNVMGAIWASLLLLHLGGPDTITAYSLEDNQLWLRHLLVLGVQATVAVFVIFFSWRKNYWVSYLSLLAFVAGIIKCGERVWVLKSASNDKSGDIVPFDNNLIAASLDGRTTVEDTYVSALVMGHKLVKVFKHYMENYDTGRFLFELPTNQSSNGMQSRDNFMSDETYFWDALEVETGLMYDLFYTKVSIIYTKCGCVMRCISFFCTMCVSVGFFWVISRKEKLHNKQYYNDFIIDVTITGVLLVGALVLEIYAVMVILSSDWTMLWLIEHMKGEWVIKLRQKFPWFYQKKKWSKKVGQFDLLGFCLKKNESARFSCSRSLLRPLGFEDKFNWYMHQTCMDVPPNLYRMILDYFHYWSSPNVPRLDEIAQASLISTVMVLHPQLPAFYELIVIFYLATEMCYHLNLNDTSQQGANSFGGGDQIKETCKTLSHYMMYLLLMCPSALPIALSDTELANLIHELKVFLNDAQNEKEACGRLKDYSIQFEDPKNLRRILLVAQHFVRNFLGWETLKSLWLGMLGYAAIKGQKNNHLEQLRQGGDFLTFLWFFIPQSNMLDTIDTARVCRKINNQVTQLMTSNIDSYAV</sequence>
<feature type="transmembrane region" description="Helical" evidence="1">
    <location>
        <begin position="87"/>
        <end position="106"/>
    </location>
</feature>
<dbReference type="InterPro" id="IPR025315">
    <property type="entry name" value="DUF4220"/>
</dbReference>
<name>A0A7J7GME2_CAMSI</name>
<keyword evidence="1" id="KW-0812">Transmembrane</keyword>
<reference evidence="4" key="1">
    <citation type="journal article" date="2020" name="Nat. Commun.">
        <title>Genome assembly of wild tea tree DASZ reveals pedigree and selection history of tea varieties.</title>
        <authorList>
            <person name="Zhang W."/>
            <person name="Zhang Y."/>
            <person name="Qiu H."/>
            <person name="Guo Y."/>
            <person name="Wan H."/>
            <person name="Zhang X."/>
            <person name="Scossa F."/>
            <person name="Alseekh S."/>
            <person name="Zhang Q."/>
            <person name="Wang P."/>
            <person name="Xu L."/>
            <person name="Schmidt M.H."/>
            <person name="Jia X."/>
            <person name="Li D."/>
            <person name="Zhu A."/>
            <person name="Guo F."/>
            <person name="Chen W."/>
            <person name="Ni D."/>
            <person name="Usadel B."/>
            <person name="Fernie A.R."/>
            <person name="Wen W."/>
        </authorList>
    </citation>
    <scope>NUCLEOTIDE SEQUENCE [LARGE SCALE GENOMIC DNA]</scope>
    <source>
        <strain evidence="4">cv. G240</strain>
    </source>
</reference>
<dbReference type="Pfam" id="PF13968">
    <property type="entry name" value="DUF4220"/>
    <property type="match status" value="1"/>
</dbReference>
<evidence type="ECO:0000313" key="4">
    <source>
        <dbReference type="Proteomes" id="UP000593564"/>
    </source>
</evidence>
<dbReference type="AlphaFoldDB" id="A0A7J7GME2"/>
<gene>
    <name evidence="3" type="ORF">HYC85_021751</name>
</gene>
<dbReference type="EMBL" id="JACBKZ010000010">
    <property type="protein sequence ID" value="KAF5940584.1"/>
    <property type="molecule type" value="Genomic_DNA"/>
</dbReference>
<dbReference type="Proteomes" id="UP000593564">
    <property type="component" value="Unassembled WGS sequence"/>
</dbReference>
<feature type="transmembrane region" description="Helical" evidence="1">
    <location>
        <begin position="49"/>
        <end position="67"/>
    </location>
</feature>
<feature type="transmembrane region" description="Helical" evidence="1">
    <location>
        <begin position="20"/>
        <end position="37"/>
    </location>
</feature>
<reference evidence="3 4" key="2">
    <citation type="submission" date="2020-07" db="EMBL/GenBank/DDBJ databases">
        <title>Genome assembly of wild tea tree DASZ reveals pedigree and selection history of tea varieties.</title>
        <authorList>
            <person name="Zhang W."/>
        </authorList>
    </citation>
    <scope>NUCLEOTIDE SEQUENCE [LARGE SCALE GENOMIC DNA]</scope>
    <source>
        <strain evidence="4">cv. G240</strain>
        <tissue evidence="3">Leaf</tissue>
    </source>
</reference>
<organism evidence="3 4">
    <name type="scientific">Camellia sinensis</name>
    <name type="common">Tea plant</name>
    <name type="synonym">Thea sinensis</name>
    <dbReference type="NCBI Taxonomy" id="4442"/>
    <lineage>
        <taxon>Eukaryota</taxon>
        <taxon>Viridiplantae</taxon>
        <taxon>Streptophyta</taxon>
        <taxon>Embryophyta</taxon>
        <taxon>Tracheophyta</taxon>
        <taxon>Spermatophyta</taxon>
        <taxon>Magnoliopsida</taxon>
        <taxon>eudicotyledons</taxon>
        <taxon>Gunneridae</taxon>
        <taxon>Pentapetalae</taxon>
        <taxon>asterids</taxon>
        <taxon>Ericales</taxon>
        <taxon>Theaceae</taxon>
        <taxon>Camellia</taxon>
    </lineage>
</organism>
<proteinExistence type="predicted"/>
<dbReference type="InterPro" id="IPR007658">
    <property type="entry name" value="DUF594"/>
</dbReference>